<dbReference type="Proteomes" id="UP000293162">
    <property type="component" value="Unassembled WGS sequence"/>
</dbReference>
<evidence type="ECO:0000256" key="3">
    <source>
        <dbReference type="ARBA" id="ARBA00022692"/>
    </source>
</evidence>
<protein>
    <submittedName>
        <fullName evidence="8">PspC domain-containing protein</fullName>
    </submittedName>
</protein>
<evidence type="ECO:0000313" key="8">
    <source>
        <dbReference type="EMBL" id="RYU95692.1"/>
    </source>
</evidence>
<dbReference type="PANTHER" id="PTHR33885">
    <property type="entry name" value="PHAGE SHOCK PROTEIN C"/>
    <property type="match status" value="1"/>
</dbReference>
<keyword evidence="2" id="KW-1003">Cell membrane</keyword>
<name>A0A4Q5M0M6_9BACT</name>
<dbReference type="EMBL" id="SEWF01000012">
    <property type="protein sequence ID" value="RYU95692.1"/>
    <property type="molecule type" value="Genomic_DNA"/>
</dbReference>
<accession>A0A4Q5M0M6</accession>
<sequence length="76" mass="8672">MEKRLYRIKNSKMLGGVAAGFAEYFNIDVTLVRVLFVVAFFAPIPAIIPYIILWVIMPTKESLMTNNTIIINPERV</sequence>
<evidence type="ECO:0000256" key="5">
    <source>
        <dbReference type="ARBA" id="ARBA00023136"/>
    </source>
</evidence>
<dbReference type="InterPro" id="IPR052027">
    <property type="entry name" value="PspC"/>
</dbReference>
<gene>
    <name evidence="8" type="ORF">EWM59_10025</name>
</gene>
<feature type="domain" description="Phage shock protein PspC N-terminal" evidence="7">
    <location>
        <begin position="3"/>
        <end position="59"/>
    </location>
</feature>
<evidence type="ECO:0000313" key="9">
    <source>
        <dbReference type="Proteomes" id="UP000293162"/>
    </source>
</evidence>
<evidence type="ECO:0000256" key="4">
    <source>
        <dbReference type="ARBA" id="ARBA00022989"/>
    </source>
</evidence>
<reference evidence="8 9" key="1">
    <citation type="submission" date="2019-02" db="EMBL/GenBank/DDBJ databases">
        <title>Bacterial novel species Emticicia sp. 17J42-9 isolated from soil.</title>
        <authorList>
            <person name="Jung H.-Y."/>
        </authorList>
    </citation>
    <scope>NUCLEOTIDE SEQUENCE [LARGE SCALE GENOMIC DNA]</scope>
    <source>
        <strain evidence="8 9">17J42-9</strain>
    </source>
</reference>
<dbReference type="GO" id="GO:0005886">
    <property type="term" value="C:plasma membrane"/>
    <property type="evidence" value="ECO:0007669"/>
    <property type="project" value="UniProtKB-SubCell"/>
</dbReference>
<keyword evidence="3 6" id="KW-0812">Transmembrane</keyword>
<keyword evidence="4 6" id="KW-1133">Transmembrane helix</keyword>
<comment type="caution">
    <text evidence="8">The sequence shown here is derived from an EMBL/GenBank/DDBJ whole genome shotgun (WGS) entry which is preliminary data.</text>
</comment>
<dbReference type="RefSeq" id="WP_130020831.1">
    <property type="nucleotide sequence ID" value="NZ_SEWF01000012.1"/>
</dbReference>
<feature type="transmembrane region" description="Helical" evidence="6">
    <location>
        <begin position="34"/>
        <end position="57"/>
    </location>
</feature>
<evidence type="ECO:0000256" key="6">
    <source>
        <dbReference type="SAM" id="Phobius"/>
    </source>
</evidence>
<dbReference type="InterPro" id="IPR007168">
    <property type="entry name" value="Phageshock_PspC_N"/>
</dbReference>
<dbReference type="AlphaFoldDB" id="A0A4Q5M0M6"/>
<dbReference type="PANTHER" id="PTHR33885:SF3">
    <property type="entry name" value="PHAGE SHOCK PROTEIN C"/>
    <property type="match status" value="1"/>
</dbReference>
<evidence type="ECO:0000259" key="7">
    <source>
        <dbReference type="Pfam" id="PF04024"/>
    </source>
</evidence>
<evidence type="ECO:0000256" key="1">
    <source>
        <dbReference type="ARBA" id="ARBA00004162"/>
    </source>
</evidence>
<dbReference type="Pfam" id="PF04024">
    <property type="entry name" value="PspC"/>
    <property type="match status" value="1"/>
</dbReference>
<evidence type="ECO:0000256" key="2">
    <source>
        <dbReference type="ARBA" id="ARBA00022475"/>
    </source>
</evidence>
<proteinExistence type="predicted"/>
<keyword evidence="5 6" id="KW-0472">Membrane</keyword>
<organism evidence="8 9">
    <name type="scientific">Emticicia agri</name>
    <dbReference type="NCBI Taxonomy" id="2492393"/>
    <lineage>
        <taxon>Bacteria</taxon>
        <taxon>Pseudomonadati</taxon>
        <taxon>Bacteroidota</taxon>
        <taxon>Cytophagia</taxon>
        <taxon>Cytophagales</taxon>
        <taxon>Leadbetterellaceae</taxon>
        <taxon>Emticicia</taxon>
    </lineage>
</organism>
<keyword evidence="9" id="KW-1185">Reference proteome</keyword>
<comment type="subcellular location">
    <subcellularLocation>
        <location evidence="1">Cell membrane</location>
        <topology evidence="1">Single-pass membrane protein</topology>
    </subcellularLocation>
</comment>